<protein>
    <submittedName>
        <fullName evidence="1">Uncharacterized protein</fullName>
    </submittedName>
</protein>
<dbReference type="Proteomes" id="UP000011086">
    <property type="component" value="Unassembled WGS sequence"/>
</dbReference>
<accession>A0AA97NV19</accession>
<reference evidence="1" key="1">
    <citation type="journal article" date="2012" name="PLoS Genet.">
        <title>Comparative analysis of the genomes of two field isolates of the rice blast fungus Magnaporthe oryzae.</title>
        <authorList>
            <person name="Xue M."/>
            <person name="Yang J."/>
            <person name="Li Z."/>
            <person name="Hu S."/>
            <person name="Yao N."/>
            <person name="Dean R.A."/>
            <person name="Zhao W."/>
            <person name="Shen M."/>
            <person name="Zhang H."/>
            <person name="Li C."/>
            <person name="Liu L."/>
            <person name="Cao L."/>
            <person name="Xu X."/>
            <person name="Xing Y."/>
            <person name="Hsiang T."/>
            <person name="Zhang Z."/>
            <person name="Xu J.R."/>
            <person name="Peng Y.L."/>
        </authorList>
    </citation>
    <scope>NUCLEOTIDE SEQUENCE</scope>
    <source>
        <strain evidence="1">Y34</strain>
    </source>
</reference>
<dbReference type="AlphaFoldDB" id="A0AA97NV19"/>
<sequence>SRAAGRDGCVRAWWKNAAVTVENGTACLGPSLNRSGRQLRATAGDCGAIIDVL</sequence>
<dbReference type="EMBL" id="JH793183">
    <property type="protein sequence ID" value="ELQ36840.1"/>
    <property type="molecule type" value="Genomic_DNA"/>
</dbReference>
<evidence type="ECO:0000313" key="1">
    <source>
        <dbReference type="EMBL" id="ELQ36840.1"/>
    </source>
</evidence>
<gene>
    <name evidence="1" type="ORF">OOU_Y34scaffold00632g1</name>
</gene>
<name>A0AA97NV19_PYRO3</name>
<feature type="non-terminal residue" evidence="1">
    <location>
        <position position="1"/>
    </location>
</feature>
<organism evidence="1">
    <name type="scientific">Pyricularia oryzae (strain Y34)</name>
    <name type="common">Rice blast fungus</name>
    <name type="synonym">Magnaporthe oryzae</name>
    <dbReference type="NCBI Taxonomy" id="1143189"/>
    <lineage>
        <taxon>Eukaryota</taxon>
        <taxon>Fungi</taxon>
        <taxon>Dikarya</taxon>
        <taxon>Ascomycota</taxon>
        <taxon>Pezizomycotina</taxon>
        <taxon>Sordariomycetes</taxon>
        <taxon>Sordariomycetidae</taxon>
        <taxon>Magnaporthales</taxon>
        <taxon>Pyriculariaceae</taxon>
        <taxon>Pyricularia</taxon>
    </lineage>
</organism>
<proteinExistence type="predicted"/>